<dbReference type="Proteomes" id="UP000275846">
    <property type="component" value="Unassembled WGS sequence"/>
</dbReference>
<dbReference type="WBParaSite" id="SSLN_0000605701-mRNA-1">
    <property type="protein sequence ID" value="SSLN_0000605701-mRNA-1"/>
    <property type="gene ID" value="SSLN_0000605701"/>
</dbReference>
<dbReference type="GO" id="GO:0003824">
    <property type="term" value="F:catalytic activity"/>
    <property type="evidence" value="ECO:0007669"/>
    <property type="project" value="InterPro"/>
</dbReference>
<dbReference type="Gene3D" id="3.60.10.10">
    <property type="entry name" value="Endonuclease/exonuclease/phosphatase"/>
    <property type="match status" value="1"/>
</dbReference>
<reference evidence="4" key="1">
    <citation type="submission" date="2016-06" db="UniProtKB">
        <authorList>
            <consortium name="WormBaseParasite"/>
        </authorList>
    </citation>
    <scope>IDENTIFICATION</scope>
</reference>
<accession>A0A183SNR6</accession>
<dbReference type="InterPro" id="IPR005135">
    <property type="entry name" value="Endo/exonuclease/phosphatase"/>
</dbReference>
<feature type="domain" description="Endonuclease/exonuclease/phosphatase" evidence="1">
    <location>
        <begin position="71"/>
        <end position="210"/>
    </location>
</feature>
<dbReference type="InterPro" id="IPR027124">
    <property type="entry name" value="Swc5/CFDP1/2"/>
</dbReference>
<reference evidence="2 3" key="2">
    <citation type="submission" date="2018-11" db="EMBL/GenBank/DDBJ databases">
        <authorList>
            <consortium name="Pathogen Informatics"/>
        </authorList>
    </citation>
    <scope>NUCLEOTIDE SEQUENCE [LARGE SCALE GENOMIC DNA]</scope>
    <source>
        <strain evidence="2 3">NST_G2</strain>
    </source>
</reference>
<gene>
    <name evidence="2" type="ORF">SSLN_LOCUS5864</name>
</gene>
<sequence length="270" mass="30878">MVLVARELARYKVHIAALSETRFSEQAERCDASVAFAIRNDIVGRLPCLQQSINDRLMSLRLPLRGDQFVTIISVYAPPMTSSDAAKDKFYEDLQALLATVPKVDKLTVIGDFNARVWTDHSAWQGVLSPHGLGSCNDNGLLLLQTCAEHRFLLTNTFHLPTREKATWIHHRSRRWHLLDYVLVRRRDQQDVLVTKAIHDANGWTDHHLVISQMRLRLQPRRKNQGKRPSGKLNTLLLNLPAHCFDFSNQITEKLEDLHAPDDNAIVETR</sequence>
<dbReference type="AlphaFoldDB" id="A0A183SNR6"/>
<dbReference type="SUPFAM" id="SSF56219">
    <property type="entry name" value="DNase I-like"/>
    <property type="match status" value="1"/>
</dbReference>
<evidence type="ECO:0000313" key="2">
    <source>
        <dbReference type="EMBL" id="VDL92249.1"/>
    </source>
</evidence>
<dbReference type="Pfam" id="PF14529">
    <property type="entry name" value="Exo_endo_phos_2"/>
    <property type="match status" value="1"/>
</dbReference>
<organism evidence="4">
    <name type="scientific">Schistocephalus solidus</name>
    <name type="common">Tapeworm</name>
    <dbReference type="NCBI Taxonomy" id="70667"/>
    <lineage>
        <taxon>Eukaryota</taxon>
        <taxon>Metazoa</taxon>
        <taxon>Spiralia</taxon>
        <taxon>Lophotrochozoa</taxon>
        <taxon>Platyhelminthes</taxon>
        <taxon>Cestoda</taxon>
        <taxon>Eucestoda</taxon>
        <taxon>Diphyllobothriidea</taxon>
        <taxon>Diphyllobothriidae</taxon>
        <taxon>Schistocephalus</taxon>
    </lineage>
</organism>
<dbReference type="PANTHER" id="PTHR23227">
    <property type="entry name" value="BUCENTAUR RELATED"/>
    <property type="match status" value="1"/>
</dbReference>
<dbReference type="EMBL" id="UYSU01033436">
    <property type="protein sequence ID" value="VDL92249.1"/>
    <property type="molecule type" value="Genomic_DNA"/>
</dbReference>
<protein>
    <submittedName>
        <fullName evidence="4">Endo/exonuclease/phosphatase domain-containing protein</fullName>
    </submittedName>
</protein>
<evidence type="ECO:0000313" key="4">
    <source>
        <dbReference type="WBParaSite" id="SSLN_0000605701-mRNA-1"/>
    </source>
</evidence>
<dbReference type="InterPro" id="IPR036691">
    <property type="entry name" value="Endo/exonu/phosph_ase_sf"/>
</dbReference>
<keyword evidence="3" id="KW-1185">Reference proteome</keyword>
<evidence type="ECO:0000259" key="1">
    <source>
        <dbReference type="Pfam" id="PF14529"/>
    </source>
</evidence>
<dbReference type="OrthoDB" id="10055461at2759"/>
<proteinExistence type="predicted"/>
<evidence type="ECO:0000313" key="3">
    <source>
        <dbReference type="Proteomes" id="UP000275846"/>
    </source>
</evidence>
<name>A0A183SNR6_SCHSO</name>
<dbReference type="PANTHER" id="PTHR23227:SF84">
    <property type="entry name" value="ENDONUCLEASE_EXONUCLEASE_PHOSPHATASE DOMAIN-CONTAINING PROTEIN"/>
    <property type="match status" value="1"/>
</dbReference>